<comment type="caution">
    <text evidence="2">The sequence shown here is derived from an EMBL/GenBank/DDBJ whole genome shotgun (WGS) entry which is preliminary data.</text>
</comment>
<dbReference type="GO" id="GO:0005634">
    <property type="term" value="C:nucleus"/>
    <property type="evidence" value="ECO:0007669"/>
    <property type="project" value="UniProtKB-ARBA"/>
</dbReference>
<gene>
    <name evidence="2" type="ORF">CYMTET_8399</name>
</gene>
<dbReference type="InterPro" id="IPR050851">
    <property type="entry name" value="mRNA_Cap_2O-Ribose_MeTrfase"/>
</dbReference>
<evidence type="ECO:0000313" key="3">
    <source>
        <dbReference type="Proteomes" id="UP001190700"/>
    </source>
</evidence>
<dbReference type="GO" id="GO:0006370">
    <property type="term" value="P:7-methylguanosine mRNA capping"/>
    <property type="evidence" value="ECO:0007669"/>
    <property type="project" value="TreeGrafter"/>
</dbReference>
<evidence type="ECO:0000313" key="2">
    <source>
        <dbReference type="EMBL" id="KAK3283926.1"/>
    </source>
</evidence>
<proteinExistence type="predicted"/>
<reference evidence="2 3" key="1">
    <citation type="journal article" date="2015" name="Genome Biol. Evol.">
        <title>Comparative Genomics of a Bacterivorous Green Alga Reveals Evolutionary Causalities and Consequences of Phago-Mixotrophic Mode of Nutrition.</title>
        <authorList>
            <person name="Burns J.A."/>
            <person name="Paasch A."/>
            <person name="Narechania A."/>
            <person name="Kim E."/>
        </authorList>
    </citation>
    <scope>NUCLEOTIDE SEQUENCE [LARGE SCALE GENOMIC DNA]</scope>
    <source>
        <strain evidence="2 3">PLY_AMNH</strain>
    </source>
</reference>
<sequence>MLPAGCIRKNTALLHDGCNAMVSECFGEGPAVCHETLRGVAAVMDRRDECPDATRMKCAAVDQVTTRYLQYNALGDDYGLFAANRERWLMQMAPDADGRQQTGDMTKLDSVFELERQFAQRKADLYTSDLGVSAKSDFNRQEELNAQPHLGQDLAGLLTLTLGGNFVVKHYTLFEPFSYTLILVLGTLFEEFFLCKPVTSRPTNSECYLVGRGFLGLPPRIRDALQNRMQDFSMRPLLSLAIVQEMEQPPNPRRPGSHGPSGLLAAVKLLWTHQAEYLEETISLFHTAGHGTLKNLGTCASLEKLKQQREEDFISTNRLTTKVAMKCSTPLHKFAQAPRQAPPHGDPHLLTLAQRHRLRTFPRHQVALGGPPQLGGKHEMCLLPVIVGEGFPKMVARYLHRKRVGGRPHRKI</sequence>
<dbReference type="Proteomes" id="UP001190700">
    <property type="component" value="Unassembled WGS sequence"/>
</dbReference>
<dbReference type="PANTHER" id="PTHR16121">
    <property type="entry name" value="CAP-SPECIFIC MRNA (NUCLEOSIDE-2'-O-)-METHYLTRANSFERASE 1-RELATED"/>
    <property type="match status" value="1"/>
</dbReference>
<name>A0AAE0GV01_9CHLO</name>
<dbReference type="AlphaFoldDB" id="A0AAE0GV01"/>
<dbReference type="Pfam" id="PF01728">
    <property type="entry name" value="FtsJ"/>
    <property type="match status" value="1"/>
</dbReference>
<evidence type="ECO:0000259" key="1">
    <source>
        <dbReference type="Pfam" id="PF01728"/>
    </source>
</evidence>
<dbReference type="SUPFAM" id="SSF53335">
    <property type="entry name" value="S-adenosyl-L-methionine-dependent methyltransferases"/>
    <property type="match status" value="1"/>
</dbReference>
<dbReference type="InterPro" id="IPR029063">
    <property type="entry name" value="SAM-dependent_MTases_sf"/>
</dbReference>
<organism evidence="2 3">
    <name type="scientific">Cymbomonas tetramitiformis</name>
    <dbReference type="NCBI Taxonomy" id="36881"/>
    <lineage>
        <taxon>Eukaryota</taxon>
        <taxon>Viridiplantae</taxon>
        <taxon>Chlorophyta</taxon>
        <taxon>Pyramimonadophyceae</taxon>
        <taxon>Pyramimonadales</taxon>
        <taxon>Pyramimonadaceae</taxon>
        <taxon>Cymbomonas</taxon>
    </lineage>
</organism>
<dbReference type="InterPro" id="IPR002877">
    <property type="entry name" value="RNA_MeTrfase_FtsJ_dom"/>
</dbReference>
<protein>
    <recommendedName>
        <fullName evidence="1">Ribosomal RNA methyltransferase FtsJ domain-containing protein</fullName>
    </recommendedName>
</protein>
<dbReference type="GO" id="GO:0005737">
    <property type="term" value="C:cytoplasm"/>
    <property type="evidence" value="ECO:0007669"/>
    <property type="project" value="TreeGrafter"/>
</dbReference>
<accession>A0AAE0GV01</accession>
<keyword evidence="3" id="KW-1185">Reference proteome</keyword>
<feature type="domain" description="Ribosomal RNA methyltransferase FtsJ" evidence="1">
    <location>
        <begin position="101"/>
        <end position="214"/>
    </location>
</feature>
<dbReference type="GO" id="GO:0032259">
    <property type="term" value="P:methylation"/>
    <property type="evidence" value="ECO:0007669"/>
    <property type="project" value="InterPro"/>
</dbReference>
<dbReference type="Gene3D" id="3.40.50.12760">
    <property type="match status" value="1"/>
</dbReference>
<dbReference type="EMBL" id="LGRX02002580">
    <property type="protein sequence ID" value="KAK3283926.1"/>
    <property type="molecule type" value="Genomic_DNA"/>
</dbReference>
<dbReference type="GO" id="GO:0004483">
    <property type="term" value="F:methyltransferase cap1 activity"/>
    <property type="evidence" value="ECO:0007669"/>
    <property type="project" value="TreeGrafter"/>
</dbReference>